<protein>
    <submittedName>
        <fullName evidence="1">Uncharacterized protein</fullName>
    </submittedName>
</protein>
<comment type="caution">
    <text evidence="1">The sequence shown here is derived from an EMBL/GenBank/DDBJ whole genome shotgun (WGS) entry which is preliminary data.</text>
</comment>
<evidence type="ECO:0000313" key="2">
    <source>
        <dbReference type="Proteomes" id="UP001152607"/>
    </source>
</evidence>
<dbReference type="AlphaFoldDB" id="A0A9W4UD12"/>
<dbReference type="EMBL" id="CAOQHR010000004">
    <property type="protein sequence ID" value="CAI6333675.1"/>
    <property type="molecule type" value="Genomic_DNA"/>
</dbReference>
<organism evidence="1 2">
    <name type="scientific">Periconia digitata</name>
    <dbReference type="NCBI Taxonomy" id="1303443"/>
    <lineage>
        <taxon>Eukaryota</taxon>
        <taxon>Fungi</taxon>
        <taxon>Dikarya</taxon>
        <taxon>Ascomycota</taxon>
        <taxon>Pezizomycotina</taxon>
        <taxon>Dothideomycetes</taxon>
        <taxon>Pleosporomycetidae</taxon>
        <taxon>Pleosporales</taxon>
        <taxon>Massarineae</taxon>
        <taxon>Periconiaceae</taxon>
        <taxon>Periconia</taxon>
    </lineage>
</organism>
<keyword evidence="2" id="KW-1185">Reference proteome</keyword>
<gene>
    <name evidence="1" type="ORF">PDIGIT_LOCUS6723</name>
</gene>
<reference evidence="1" key="1">
    <citation type="submission" date="2023-01" db="EMBL/GenBank/DDBJ databases">
        <authorList>
            <person name="Van Ghelder C."/>
            <person name="Rancurel C."/>
        </authorList>
    </citation>
    <scope>NUCLEOTIDE SEQUENCE</scope>
    <source>
        <strain evidence="1">CNCM I-4278</strain>
    </source>
</reference>
<name>A0A9W4UD12_9PLEO</name>
<accession>A0A9W4UD12</accession>
<evidence type="ECO:0000313" key="1">
    <source>
        <dbReference type="EMBL" id="CAI6333675.1"/>
    </source>
</evidence>
<proteinExistence type="predicted"/>
<dbReference type="Proteomes" id="UP001152607">
    <property type="component" value="Unassembled WGS sequence"/>
</dbReference>
<sequence>MAMVCKSCLYIWSCGLWTSEFGHHKESVDALVVFLRHHSGHEKSIGLMDMLVLSGSSLSVDAEAHKCSHWCFRWRVPTVPTPVHNDGSPDAGLFLPRCRCTRWVLI</sequence>